<dbReference type="STRING" id="436017.A4S5L2"/>
<dbReference type="GO" id="GO:0005737">
    <property type="term" value="C:cytoplasm"/>
    <property type="evidence" value="ECO:0007669"/>
    <property type="project" value="TreeGrafter"/>
</dbReference>
<dbReference type="OrthoDB" id="3219396at2759"/>
<accession>A4S5L2</accession>
<dbReference type="InterPro" id="IPR036047">
    <property type="entry name" value="F-box-like_dom_sf"/>
</dbReference>
<evidence type="ECO:0000256" key="1">
    <source>
        <dbReference type="ARBA" id="ARBA00004906"/>
    </source>
</evidence>
<protein>
    <recommendedName>
        <fullName evidence="4">F-box domain-containing protein</fullName>
    </recommendedName>
</protein>
<dbReference type="EMBL" id="CP000592">
    <property type="protein sequence ID" value="ABO98920.1"/>
    <property type="molecule type" value="Genomic_DNA"/>
</dbReference>
<dbReference type="GeneID" id="5004659"/>
<feature type="region of interest" description="Disordered" evidence="3">
    <location>
        <begin position="1"/>
        <end position="32"/>
    </location>
</feature>
<dbReference type="OMA" id="QHNGQEN"/>
<comment type="pathway">
    <text evidence="1">Protein modification; protein ubiquitination.</text>
</comment>
<keyword evidence="6" id="KW-1185">Reference proteome</keyword>
<name>A4S5L2_OSTLU</name>
<evidence type="ECO:0000259" key="4">
    <source>
        <dbReference type="Pfam" id="PF12937"/>
    </source>
</evidence>
<dbReference type="HOGENOM" id="CLU_054288_0_0_1"/>
<evidence type="ECO:0000256" key="2">
    <source>
        <dbReference type="ARBA" id="ARBA00022786"/>
    </source>
</evidence>
<evidence type="ECO:0000313" key="6">
    <source>
        <dbReference type="Proteomes" id="UP000001568"/>
    </source>
</evidence>
<evidence type="ECO:0000313" key="5">
    <source>
        <dbReference type="EMBL" id="ABO98920.1"/>
    </source>
</evidence>
<proteinExistence type="predicted"/>
<dbReference type="InterPro" id="IPR052121">
    <property type="entry name" value="F-box_SCF_Substrate_Recog"/>
</dbReference>
<gene>
    <name evidence="5" type="ORF">OSTLU_26805</name>
</gene>
<dbReference type="Gene3D" id="1.20.1280.50">
    <property type="match status" value="1"/>
</dbReference>
<dbReference type="eggNOG" id="ENOG502QT73">
    <property type="taxonomic scope" value="Eukaryota"/>
</dbReference>
<dbReference type="RefSeq" id="XP_001420627.1">
    <property type="nucleotide sequence ID" value="XM_001420590.1"/>
</dbReference>
<dbReference type="SUPFAM" id="SSF81383">
    <property type="entry name" value="F-box domain"/>
    <property type="match status" value="1"/>
</dbReference>
<evidence type="ECO:0000256" key="3">
    <source>
        <dbReference type="SAM" id="MobiDB-lite"/>
    </source>
</evidence>
<sequence length="273" mass="30440">MLERRDDDGENAKKRPRVSRAADEGAVEEAEAGPFSTLHDDVVSLILRFLAPNELTSLAQTCKFFAARCDQDFLWRQCYLERFGNTKQAQGNGMKKLYLAADAMEINRERTKAPAGFEKICAEACAAKRSRQNAVLAPLCEQLATDRAASEWKSHRQFATDADSHVCSRRAGCSYAELPSNVFVCERTGKVHVCDDTCSERYLDTEIGTEICEVSGRVLDTVAADDEDEDPQAAAEQDQHYFEKGYFGRAFEVGYGCDNEAELATALWGGRRY</sequence>
<feature type="domain" description="F-box" evidence="4">
    <location>
        <begin position="40"/>
        <end position="80"/>
    </location>
</feature>
<dbReference type="AlphaFoldDB" id="A4S5L2"/>
<dbReference type="KEGG" id="olu:OSTLU_26805"/>
<dbReference type="PANTHER" id="PTHR46550:SF1">
    <property type="entry name" value="F-BOX PROTEIN 3"/>
    <property type="match status" value="1"/>
</dbReference>
<reference evidence="5 6" key="1">
    <citation type="journal article" date="2007" name="Proc. Natl. Acad. Sci. U.S.A.">
        <title>The tiny eukaryote Ostreococcus provides genomic insights into the paradox of plankton speciation.</title>
        <authorList>
            <person name="Palenik B."/>
            <person name="Grimwood J."/>
            <person name="Aerts A."/>
            <person name="Rouze P."/>
            <person name="Salamov A."/>
            <person name="Putnam N."/>
            <person name="Dupont C."/>
            <person name="Jorgensen R."/>
            <person name="Derelle E."/>
            <person name="Rombauts S."/>
            <person name="Zhou K."/>
            <person name="Otillar R."/>
            <person name="Merchant S.S."/>
            <person name="Podell S."/>
            <person name="Gaasterland T."/>
            <person name="Napoli C."/>
            <person name="Gendler K."/>
            <person name="Manuell A."/>
            <person name="Tai V."/>
            <person name="Vallon O."/>
            <person name="Piganeau G."/>
            <person name="Jancek S."/>
            <person name="Heijde M."/>
            <person name="Jabbari K."/>
            <person name="Bowler C."/>
            <person name="Lohr M."/>
            <person name="Robbens S."/>
            <person name="Werner G."/>
            <person name="Dubchak I."/>
            <person name="Pazour G.J."/>
            <person name="Ren Q."/>
            <person name="Paulsen I."/>
            <person name="Delwiche C."/>
            <person name="Schmutz J."/>
            <person name="Rokhsar D."/>
            <person name="Van de Peer Y."/>
            <person name="Moreau H."/>
            <person name="Grigoriev I.V."/>
        </authorList>
    </citation>
    <scope>NUCLEOTIDE SEQUENCE [LARGE SCALE GENOMIC DNA]</scope>
    <source>
        <strain evidence="5 6">CCE9901</strain>
    </source>
</reference>
<keyword evidence="2" id="KW-0833">Ubl conjugation pathway</keyword>
<organism evidence="5 6">
    <name type="scientific">Ostreococcus lucimarinus (strain CCE9901)</name>
    <dbReference type="NCBI Taxonomy" id="436017"/>
    <lineage>
        <taxon>Eukaryota</taxon>
        <taxon>Viridiplantae</taxon>
        <taxon>Chlorophyta</taxon>
        <taxon>Mamiellophyceae</taxon>
        <taxon>Mamiellales</taxon>
        <taxon>Bathycoccaceae</taxon>
        <taxon>Ostreococcus</taxon>
    </lineage>
</organism>
<dbReference type="Gramene" id="ABO98920">
    <property type="protein sequence ID" value="ABO98920"/>
    <property type="gene ID" value="OSTLU_26805"/>
</dbReference>
<dbReference type="PANTHER" id="PTHR46550">
    <property type="entry name" value="F-BOX ONLY PROTEIN 3"/>
    <property type="match status" value="1"/>
</dbReference>
<dbReference type="InterPro" id="IPR001810">
    <property type="entry name" value="F-box_dom"/>
</dbReference>
<dbReference type="Proteomes" id="UP000001568">
    <property type="component" value="Chromosome 12"/>
</dbReference>
<feature type="compositionally biased region" description="Basic and acidic residues" evidence="3">
    <location>
        <begin position="1"/>
        <end position="13"/>
    </location>
</feature>
<dbReference type="Pfam" id="PF12937">
    <property type="entry name" value="F-box-like"/>
    <property type="match status" value="1"/>
</dbReference>